<dbReference type="RefSeq" id="WP_278638166.1">
    <property type="nucleotide sequence ID" value="NZ_JAGZZP010000013.1"/>
</dbReference>
<accession>A0A943SS65</accession>
<evidence type="ECO:0000313" key="9">
    <source>
        <dbReference type="EMBL" id="MBS6535534.1"/>
    </source>
</evidence>
<reference evidence="9" key="1">
    <citation type="submission" date="2021-02" db="EMBL/GenBank/DDBJ databases">
        <title>Infant gut strain persistence is associated with maternal origin, phylogeny, and functional potential including surface adhesion and iron acquisition.</title>
        <authorList>
            <person name="Lou Y.C."/>
        </authorList>
    </citation>
    <scope>NUCLEOTIDE SEQUENCE</scope>
    <source>
        <strain evidence="9">L3_060_052G1_dasL3_060_052G1_concoct_1</strain>
    </source>
</reference>
<name>A0A943SS65_9FIRM</name>
<keyword evidence="4" id="KW-0067">ATP-binding</keyword>
<organism evidence="9 10">
    <name type="scientific">Peptoniphilus harei</name>
    <dbReference type="NCBI Taxonomy" id="54005"/>
    <lineage>
        <taxon>Bacteria</taxon>
        <taxon>Bacillati</taxon>
        <taxon>Bacillota</taxon>
        <taxon>Tissierellia</taxon>
        <taxon>Tissierellales</taxon>
        <taxon>Peptoniphilaceae</taxon>
        <taxon>Peptoniphilus</taxon>
    </lineage>
</organism>
<dbReference type="Gene3D" id="1.10.3290.10">
    <property type="entry name" value="Fido-like domain"/>
    <property type="match status" value="1"/>
</dbReference>
<dbReference type="GO" id="GO:0051302">
    <property type="term" value="P:regulation of cell division"/>
    <property type="evidence" value="ECO:0007669"/>
    <property type="project" value="TreeGrafter"/>
</dbReference>
<evidence type="ECO:0000256" key="4">
    <source>
        <dbReference type="ARBA" id="ARBA00022840"/>
    </source>
</evidence>
<feature type="domain" description="Fido" evidence="8">
    <location>
        <begin position="26"/>
        <end position="155"/>
    </location>
</feature>
<dbReference type="FunFam" id="1.10.3290.10:FF:000002">
    <property type="entry name" value="Protein adenylyltransferase NmFic"/>
    <property type="match status" value="1"/>
</dbReference>
<evidence type="ECO:0000256" key="5">
    <source>
        <dbReference type="ARBA" id="ARBA00034531"/>
    </source>
</evidence>
<evidence type="ECO:0000313" key="10">
    <source>
        <dbReference type="Proteomes" id="UP000748991"/>
    </source>
</evidence>
<dbReference type="PROSITE" id="PS51459">
    <property type="entry name" value="FIDO"/>
    <property type="match status" value="1"/>
</dbReference>
<evidence type="ECO:0000256" key="6">
    <source>
        <dbReference type="ARBA" id="ARBA00047939"/>
    </source>
</evidence>
<evidence type="ECO:0000256" key="2">
    <source>
        <dbReference type="ARBA" id="ARBA00022695"/>
    </source>
</evidence>
<evidence type="ECO:0000259" key="8">
    <source>
        <dbReference type="PROSITE" id="PS51459"/>
    </source>
</evidence>
<gene>
    <name evidence="9" type="ORF">KH327_06865</name>
</gene>
<dbReference type="NCBIfam" id="NF046029">
    <property type="entry name" value="ProtAdlyltaseNmFic"/>
    <property type="match status" value="1"/>
</dbReference>
<sequence length="187" mass="22262">MKEELLSKKRAIELWDSNLINEIEVGTLKGLQEIHRYLYQDIFDFAGEIRKVNISKGNFRFAPLLFLKENLKIIEKMPENNFDEIIEKYVEMNVAHPFREGNGRASRIWLDLILKKNLKLCVSWSNVDKFQYLSAMERSPVNSLEIRHLLKAALTKDIDSRQIYMRGIQNSYYYEDLYEYDIENLDE</sequence>
<dbReference type="InterPro" id="IPR003812">
    <property type="entry name" value="Fido"/>
</dbReference>
<dbReference type="PANTHER" id="PTHR39560">
    <property type="entry name" value="PROTEIN ADENYLYLTRANSFERASE FIC-RELATED"/>
    <property type="match status" value="1"/>
</dbReference>
<dbReference type="GO" id="GO:0005524">
    <property type="term" value="F:ATP binding"/>
    <property type="evidence" value="ECO:0007669"/>
    <property type="project" value="UniProtKB-KW"/>
</dbReference>
<comment type="catalytic activity">
    <reaction evidence="7">
        <text>L-tyrosyl-[protein] + ATP = O-(5'-adenylyl)-L-tyrosyl-[protein] + diphosphate</text>
        <dbReference type="Rhea" id="RHEA:54288"/>
        <dbReference type="Rhea" id="RHEA-COMP:10136"/>
        <dbReference type="Rhea" id="RHEA-COMP:13846"/>
        <dbReference type="ChEBI" id="CHEBI:30616"/>
        <dbReference type="ChEBI" id="CHEBI:33019"/>
        <dbReference type="ChEBI" id="CHEBI:46858"/>
        <dbReference type="ChEBI" id="CHEBI:83624"/>
        <dbReference type="EC" id="2.7.7.108"/>
    </reaction>
</comment>
<comment type="caution">
    <text evidence="9">The sequence shown here is derived from an EMBL/GenBank/DDBJ whole genome shotgun (WGS) entry which is preliminary data.</text>
</comment>
<dbReference type="Pfam" id="PF02661">
    <property type="entry name" value="Fic"/>
    <property type="match status" value="1"/>
</dbReference>
<dbReference type="GO" id="GO:0070733">
    <property type="term" value="F:AMPylase activity"/>
    <property type="evidence" value="ECO:0007669"/>
    <property type="project" value="UniProtKB-EC"/>
</dbReference>
<dbReference type="EMBL" id="JAGZZP010000013">
    <property type="protein sequence ID" value="MBS6535534.1"/>
    <property type="molecule type" value="Genomic_DNA"/>
</dbReference>
<keyword evidence="1" id="KW-0808">Transferase</keyword>
<evidence type="ECO:0000256" key="1">
    <source>
        <dbReference type="ARBA" id="ARBA00022679"/>
    </source>
</evidence>
<dbReference type="SUPFAM" id="SSF140931">
    <property type="entry name" value="Fic-like"/>
    <property type="match status" value="1"/>
</dbReference>
<comment type="catalytic activity">
    <reaction evidence="6">
        <text>L-threonyl-[protein] + ATP = 3-O-(5'-adenylyl)-L-threonyl-[protein] + diphosphate</text>
        <dbReference type="Rhea" id="RHEA:54292"/>
        <dbReference type="Rhea" id="RHEA-COMP:11060"/>
        <dbReference type="Rhea" id="RHEA-COMP:13847"/>
        <dbReference type="ChEBI" id="CHEBI:30013"/>
        <dbReference type="ChEBI" id="CHEBI:30616"/>
        <dbReference type="ChEBI" id="CHEBI:33019"/>
        <dbReference type="ChEBI" id="CHEBI:138113"/>
        <dbReference type="EC" id="2.7.7.108"/>
    </reaction>
</comment>
<evidence type="ECO:0000256" key="3">
    <source>
        <dbReference type="ARBA" id="ARBA00022741"/>
    </source>
</evidence>
<dbReference type="PANTHER" id="PTHR39560:SF1">
    <property type="entry name" value="PROTEIN ADENYLYLTRANSFERASE FIC-RELATED"/>
    <property type="match status" value="1"/>
</dbReference>
<dbReference type="EC" id="2.7.7.108" evidence="5"/>
<proteinExistence type="predicted"/>
<protein>
    <recommendedName>
        <fullName evidence="5">protein adenylyltransferase</fullName>
        <ecNumber evidence="5">2.7.7.108</ecNumber>
    </recommendedName>
</protein>
<keyword evidence="2" id="KW-0548">Nucleotidyltransferase</keyword>
<dbReference type="InterPro" id="IPR036597">
    <property type="entry name" value="Fido-like_dom_sf"/>
</dbReference>
<dbReference type="AlphaFoldDB" id="A0A943SS65"/>
<dbReference type="Proteomes" id="UP000748991">
    <property type="component" value="Unassembled WGS sequence"/>
</dbReference>
<keyword evidence="3" id="KW-0547">Nucleotide-binding</keyword>
<evidence type="ECO:0000256" key="7">
    <source>
        <dbReference type="ARBA" id="ARBA00048696"/>
    </source>
</evidence>